<comment type="caution">
    <text evidence="8">The sequence shown here is derived from an EMBL/GenBank/DDBJ whole genome shotgun (WGS) entry which is preliminary data.</text>
</comment>
<keyword evidence="9" id="KW-1185">Reference proteome</keyword>
<dbReference type="GO" id="GO:0007018">
    <property type="term" value="P:microtubule-based movement"/>
    <property type="evidence" value="ECO:0007669"/>
    <property type="project" value="InterPro"/>
</dbReference>
<reference evidence="8" key="1">
    <citation type="thesis" date="2020" institute="ProQuest LLC" country="789 East Eisenhower Parkway, Ann Arbor, MI, USA">
        <title>Comparative Genomics and Chromosome Evolution.</title>
        <authorList>
            <person name="Mudd A.B."/>
        </authorList>
    </citation>
    <scope>NUCLEOTIDE SEQUENCE</scope>
    <source>
        <strain evidence="8">237g6f4</strain>
        <tissue evidence="8">Blood</tissue>
    </source>
</reference>
<evidence type="ECO:0000313" key="9">
    <source>
        <dbReference type="Proteomes" id="UP000824782"/>
    </source>
</evidence>
<sequence>TRRQLHFDIFDTDRNAFPSSLSYPMKHPANFCETLTLADHNPQTMKGEESVSSSADESSLKAMDPGDSEGPIIHRVMHVSGYNYGVPQTCTRPCSADKETPWTDSDKIRVCVRKRPLGLREERRGEASVVTVEDKETIAIYERKEAVNLKEYILQVPTWPNTGLDTCRCEILAQE</sequence>
<protein>
    <recommendedName>
        <fullName evidence="7">Kinesin motor domain-containing protein</fullName>
    </recommendedName>
</protein>
<dbReference type="InterPro" id="IPR027640">
    <property type="entry name" value="Kinesin-like_fam"/>
</dbReference>
<comment type="caution">
    <text evidence="5">Lacks conserved residue(s) required for the propagation of feature annotation.</text>
</comment>
<comment type="similarity">
    <text evidence="5">Belongs to the TRAFAC class myosin-kinesin ATPase superfamily. Kinesin family.</text>
</comment>
<dbReference type="GO" id="GO:0005874">
    <property type="term" value="C:microtubule"/>
    <property type="evidence" value="ECO:0007669"/>
    <property type="project" value="TreeGrafter"/>
</dbReference>
<dbReference type="GO" id="GO:0007019">
    <property type="term" value="P:microtubule depolymerization"/>
    <property type="evidence" value="ECO:0007669"/>
    <property type="project" value="TreeGrafter"/>
</dbReference>
<dbReference type="PROSITE" id="PS50067">
    <property type="entry name" value="KINESIN_MOTOR_2"/>
    <property type="match status" value="1"/>
</dbReference>
<evidence type="ECO:0000256" key="2">
    <source>
        <dbReference type="ARBA" id="ARBA00022741"/>
    </source>
</evidence>
<evidence type="ECO:0000259" key="7">
    <source>
        <dbReference type="PROSITE" id="PS50067"/>
    </source>
</evidence>
<dbReference type="PANTHER" id="PTHR47971:SF20">
    <property type="entry name" value="KINESIN-LIKE PROTEIN KIF24"/>
    <property type="match status" value="1"/>
</dbReference>
<keyword evidence="4" id="KW-0206">Cytoskeleton</keyword>
<feature type="domain" description="Kinesin motor" evidence="7">
    <location>
        <begin position="107"/>
        <end position="175"/>
    </location>
</feature>
<evidence type="ECO:0000256" key="5">
    <source>
        <dbReference type="PROSITE-ProRule" id="PRU00283"/>
    </source>
</evidence>
<keyword evidence="3" id="KW-0067">ATP-binding</keyword>
<dbReference type="EMBL" id="WNYA01026051">
    <property type="protein sequence ID" value="KAG8537849.1"/>
    <property type="molecule type" value="Genomic_DNA"/>
</dbReference>
<dbReference type="Proteomes" id="UP000824782">
    <property type="component" value="Unassembled WGS sequence"/>
</dbReference>
<keyword evidence="4" id="KW-0963">Cytoplasm</keyword>
<comment type="subcellular location">
    <subcellularLocation>
        <location evidence="1">Cytoplasm</location>
        <location evidence="1">Cytoskeleton</location>
    </subcellularLocation>
</comment>
<evidence type="ECO:0000256" key="3">
    <source>
        <dbReference type="ARBA" id="ARBA00022840"/>
    </source>
</evidence>
<dbReference type="InterPro" id="IPR001752">
    <property type="entry name" value="Kinesin_motor_dom"/>
</dbReference>
<accession>A0AAV6YK40</accession>
<gene>
    <name evidence="8" type="ORF">GDO81_023704</name>
</gene>
<dbReference type="Gene3D" id="3.40.850.10">
    <property type="entry name" value="Kinesin motor domain"/>
    <property type="match status" value="1"/>
</dbReference>
<dbReference type="GO" id="GO:0003777">
    <property type="term" value="F:microtubule motor activity"/>
    <property type="evidence" value="ECO:0007669"/>
    <property type="project" value="InterPro"/>
</dbReference>
<evidence type="ECO:0000256" key="4">
    <source>
        <dbReference type="ARBA" id="ARBA00023212"/>
    </source>
</evidence>
<dbReference type="GO" id="GO:0008017">
    <property type="term" value="F:microtubule binding"/>
    <property type="evidence" value="ECO:0007669"/>
    <property type="project" value="InterPro"/>
</dbReference>
<proteinExistence type="inferred from homology"/>
<evidence type="ECO:0000256" key="6">
    <source>
        <dbReference type="SAM" id="MobiDB-lite"/>
    </source>
</evidence>
<dbReference type="PANTHER" id="PTHR47971">
    <property type="entry name" value="KINESIN-RELATED PROTEIN 6"/>
    <property type="match status" value="1"/>
</dbReference>
<organism evidence="8 9">
    <name type="scientific">Engystomops pustulosus</name>
    <name type="common">Tungara frog</name>
    <name type="synonym">Physalaemus pustulosus</name>
    <dbReference type="NCBI Taxonomy" id="76066"/>
    <lineage>
        <taxon>Eukaryota</taxon>
        <taxon>Metazoa</taxon>
        <taxon>Chordata</taxon>
        <taxon>Craniata</taxon>
        <taxon>Vertebrata</taxon>
        <taxon>Euteleostomi</taxon>
        <taxon>Amphibia</taxon>
        <taxon>Batrachia</taxon>
        <taxon>Anura</taxon>
        <taxon>Neobatrachia</taxon>
        <taxon>Hyloidea</taxon>
        <taxon>Leptodactylidae</taxon>
        <taxon>Leiuperinae</taxon>
        <taxon>Engystomops</taxon>
    </lineage>
</organism>
<dbReference type="AlphaFoldDB" id="A0AAV6YK40"/>
<feature type="region of interest" description="Disordered" evidence="6">
    <location>
        <begin position="44"/>
        <end position="69"/>
    </location>
</feature>
<keyword evidence="2" id="KW-0547">Nucleotide-binding</keyword>
<dbReference type="GO" id="GO:0005524">
    <property type="term" value="F:ATP binding"/>
    <property type="evidence" value="ECO:0007669"/>
    <property type="project" value="UniProtKB-KW"/>
</dbReference>
<evidence type="ECO:0000313" key="8">
    <source>
        <dbReference type="EMBL" id="KAG8537849.1"/>
    </source>
</evidence>
<name>A0AAV6YK40_ENGPU</name>
<dbReference type="InterPro" id="IPR036961">
    <property type="entry name" value="Kinesin_motor_dom_sf"/>
</dbReference>
<feature type="non-terminal residue" evidence="8">
    <location>
        <position position="1"/>
    </location>
</feature>
<evidence type="ECO:0000256" key="1">
    <source>
        <dbReference type="ARBA" id="ARBA00004245"/>
    </source>
</evidence>